<accession>A0AAE0WEK1</accession>
<name>A0AAE0WEK1_9BIVA</name>
<comment type="caution">
    <text evidence="5">The sequence shown here is derived from an EMBL/GenBank/DDBJ whole genome shotgun (WGS) entry which is preliminary data.</text>
</comment>
<dbReference type="PROSITE" id="PS50279">
    <property type="entry name" value="BPTI_KUNITZ_2"/>
    <property type="match status" value="1"/>
</dbReference>
<dbReference type="InterPro" id="IPR011061">
    <property type="entry name" value="Hirudin/antistatin"/>
</dbReference>
<reference evidence="5" key="1">
    <citation type="journal article" date="2021" name="Genome Biol. Evol.">
        <title>A High-Quality Reference Genome for a Parasitic Bivalve with Doubly Uniparental Inheritance (Bivalvia: Unionida).</title>
        <authorList>
            <person name="Smith C.H."/>
        </authorList>
    </citation>
    <scope>NUCLEOTIDE SEQUENCE</scope>
    <source>
        <strain evidence="5">CHS0354</strain>
    </source>
</reference>
<evidence type="ECO:0000256" key="3">
    <source>
        <dbReference type="SAM" id="SignalP"/>
    </source>
</evidence>
<dbReference type="SUPFAM" id="SSF57362">
    <property type="entry name" value="BPTI-like"/>
    <property type="match status" value="1"/>
</dbReference>
<dbReference type="InterPro" id="IPR036880">
    <property type="entry name" value="Kunitz_BPTI_sf"/>
</dbReference>
<dbReference type="Pfam" id="PF02822">
    <property type="entry name" value="Antistasin"/>
    <property type="match status" value="1"/>
</dbReference>
<organism evidence="5 6">
    <name type="scientific">Potamilus streckersoni</name>
    <dbReference type="NCBI Taxonomy" id="2493646"/>
    <lineage>
        <taxon>Eukaryota</taxon>
        <taxon>Metazoa</taxon>
        <taxon>Spiralia</taxon>
        <taxon>Lophotrochozoa</taxon>
        <taxon>Mollusca</taxon>
        <taxon>Bivalvia</taxon>
        <taxon>Autobranchia</taxon>
        <taxon>Heteroconchia</taxon>
        <taxon>Palaeoheterodonta</taxon>
        <taxon>Unionida</taxon>
        <taxon>Unionoidea</taxon>
        <taxon>Unionidae</taxon>
        <taxon>Ambleminae</taxon>
        <taxon>Lampsilini</taxon>
        <taxon>Potamilus</taxon>
    </lineage>
</organism>
<evidence type="ECO:0000256" key="1">
    <source>
        <dbReference type="ARBA" id="ARBA00022690"/>
    </source>
</evidence>
<keyword evidence="3" id="KW-0732">Signal</keyword>
<dbReference type="Proteomes" id="UP001195483">
    <property type="component" value="Unassembled WGS sequence"/>
</dbReference>
<keyword evidence="6" id="KW-1185">Reference proteome</keyword>
<reference evidence="5" key="3">
    <citation type="submission" date="2023-05" db="EMBL/GenBank/DDBJ databases">
        <authorList>
            <person name="Smith C.H."/>
        </authorList>
    </citation>
    <scope>NUCLEOTIDE SEQUENCE</scope>
    <source>
        <strain evidence="5">CHS0354</strain>
        <tissue evidence="5">Mantle</tissue>
    </source>
</reference>
<proteinExistence type="predicted"/>
<feature type="chain" id="PRO_5041903847" description="BPTI/Kunitz inhibitor domain-containing protein" evidence="3">
    <location>
        <begin position="23"/>
        <end position="206"/>
    </location>
</feature>
<gene>
    <name evidence="5" type="ORF">CHS0354_029993</name>
</gene>
<dbReference type="InterPro" id="IPR002223">
    <property type="entry name" value="Kunitz_BPTI"/>
</dbReference>
<evidence type="ECO:0000259" key="4">
    <source>
        <dbReference type="PROSITE" id="PS50279"/>
    </source>
</evidence>
<reference evidence="5" key="2">
    <citation type="journal article" date="2021" name="Genome Biol. Evol.">
        <title>Developing a high-quality reference genome for a parasitic bivalve with doubly uniparental inheritance (Bivalvia: Unionida).</title>
        <authorList>
            <person name="Smith C.H."/>
        </authorList>
    </citation>
    <scope>NUCLEOTIDE SEQUENCE</scope>
    <source>
        <strain evidence="5">CHS0354</strain>
        <tissue evidence="5">Mantle</tissue>
    </source>
</reference>
<feature type="signal peptide" evidence="3">
    <location>
        <begin position="1"/>
        <end position="22"/>
    </location>
</feature>
<sequence>MQVTVSLCHILSGFTIFEMVLASTFRNPILKTSADTMKKLNLKCNIHCPHGFETDVEGFSVCRCYDPCSTVFCLRGTECVAELPSDCIRRPCRARAVCKDVKRTTKDPNKNKVDLDNFLNIPQKDGSQRYKDDDVCSLPLSEDATSCVKKRKRWYYSPMTGKCVRFMGCDTQGNNFSRKIYCKQVCRARRIHLRKNKNGIKRRSSR</sequence>
<evidence type="ECO:0000256" key="2">
    <source>
        <dbReference type="ARBA" id="ARBA00022900"/>
    </source>
</evidence>
<dbReference type="SMART" id="SM00131">
    <property type="entry name" value="KU"/>
    <property type="match status" value="1"/>
</dbReference>
<evidence type="ECO:0000313" key="6">
    <source>
        <dbReference type="Proteomes" id="UP001195483"/>
    </source>
</evidence>
<dbReference type="SUPFAM" id="SSF57262">
    <property type="entry name" value="Leech antihemostatic proteins"/>
    <property type="match status" value="1"/>
</dbReference>
<dbReference type="Gene3D" id="2.10.22.10">
    <property type="entry name" value="Antistasin, domain 1"/>
    <property type="match status" value="1"/>
</dbReference>
<dbReference type="Gene3D" id="4.10.410.10">
    <property type="entry name" value="Pancreatic trypsin inhibitor Kunitz domain"/>
    <property type="match status" value="1"/>
</dbReference>
<dbReference type="EMBL" id="JAEAOA010001788">
    <property type="protein sequence ID" value="KAK3611339.1"/>
    <property type="molecule type" value="Genomic_DNA"/>
</dbReference>
<keyword evidence="1" id="KW-0646">Protease inhibitor</keyword>
<dbReference type="AlphaFoldDB" id="A0AAE0WEK1"/>
<protein>
    <recommendedName>
        <fullName evidence="4">BPTI/Kunitz inhibitor domain-containing protein</fullName>
    </recommendedName>
</protein>
<dbReference type="GO" id="GO:0004867">
    <property type="term" value="F:serine-type endopeptidase inhibitor activity"/>
    <property type="evidence" value="ECO:0007669"/>
    <property type="project" value="UniProtKB-KW"/>
</dbReference>
<dbReference type="Pfam" id="PF00014">
    <property type="entry name" value="Kunitz_BPTI"/>
    <property type="match status" value="1"/>
</dbReference>
<keyword evidence="2" id="KW-0722">Serine protease inhibitor</keyword>
<evidence type="ECO:0000313" key="5">
    <source>
        <dbReference type="EMBL" id="KAK3611339.1"/>
    </source>
</evidence>
<dbReference type="InterPro" id="IPR004094">
    <property type="entry name" value="Antistasin-like"/>
</dbReference>
<feature type="domain" description="BPTI/Kunitz inhibitor" evidence="4">
    <location>
        <begin position="136"/>
        <end position="186"/>
    </location>
</feature>